<dbReference type="AlphaFoldDB" id="A0A0F4ZK51"/>
<dbReference type="InterPro" id="IPR014712">
    <property type="entry name" value="ANTH_dom_sf"/>
</dbReference>
<feature type="compositionally biased region" description="Low complexity" evidence="3">
    <location>
        <begin position="590"/>
        <end position="599"/>
    </location>
</feature>
<dbReference type="GO" id="GO:0030136">
    <property type="term" value="C:clathrin-coated vesicle"/>
    <property type="evidence" value="ECO:0007669"/>
    <property type="project" value="InterPro"/>
</dbReference>
<dbReference type="GO" id="GO:0005546">
    <property type="term" value="F:phosphatidylinositol-4,5-bisphosphate binding"/>
    <property type="evidence" value="ECO:0007669"/>
    <property type="project" value="TreeGrafter"/>
</dbReference>
<dbReference type="CDD" id="cd16988">
    <property type="entry name" value="ANTH_N_YAP180"/>
    <property type="match status" value="1"/>
</dbReference>
<evidence type="ECO:0000313" key="6">
    <source>
        <dbReference type="Proteomes" id="UP000033483"/>
    </source>
</evidence>
<dbReference type="Pfam" id="PF07651">
    <property type="entry name" value="ANTH"/>
    <property type="match status" value="1"/>
</dbReference>
<comment type="caution">
    <text evidence="5">The sequence shown here is derived from an EMBL/GenBank/DDBJ whole genome shotgun (WGS) entry which is preliminary data.</text>
</comment>
<dbReference type="Proteomes" id="UP000033483">
    <property type="component" value="Unassembled WGS sequence"/>
</dbReference>
<feature type="compositionally biased region" description="Low complexity" evidence="3">
    <location>
        <begin position="411"/>
        <end position="421"/>
    </location>
</feature>
<feature type="compositionally biased region" description="Polar residues" evidence="3">
    <location>
        <begin position="517"/>
        <end position="573"/>
    </location>
</feature>
<feature type="compositionally biased region" description="Low complexity" evidence="3">
    <location>
        <begin position="309"/>
        <end position="322"/>
    </location>
</feature>
<reference evidence="5 6" key="1">
    <citation type="submission" date="2015-03" db="EMBL/GenBank/DDBJ databases">
        <authorList>
            <person name="Radwan O."/>
            <person name="Al-Naeli F.A."/>
            <person name="Rendon G.A."/>
            <person name="Fields C."/>
        </authorList>
    </citation>
    <scope>NUCLEOTIDE SEQUENCE [LARGE SCALE GENOMIC DNA]</scope>
    <source>
        <strain evidence="5">CR-DP1</strain>
    </source>
</reference>
<dbReference type="Gene3D" id="1.20.58.150">
    <property type="entry name" value="ANTH domain"/>
    <property type="match status" value="1"/>
</dbReference>
<dbReference type="GO" id="GO:0005545">
    <property type="term" value="F:1-phosphatidylinositol binding"/>
    <property type="evidence" value="ECO:0007669"/>
    <property type="project" value="InterPro"/>
</dbReference>
<dbReference type="SUPFAM" id="SSF48464">
    <property type="entry name" value="ENTH/VHS domain"/>
    <property type="match status" value="1"/>
</dbReference>
<dbReference type="InterPro" id="IPR008942">
    <property type="entry name" value="ENTH_VHS"/>
</dbReference>
<feature type="region of interest" description="Disordered" evidence="3">
    <location>
        <begin position="281"/>
        <end position="335"/>
    </location>
</feature>
<feature type="region of interest" description="Disordered" evidence="3">
    <location>
        <begin position="405"/>
        <end position="599"/>
    </location>
</feature>
<sequence length="599" mass="65666">MSSSFEKSVKGATKIKAAPPKTKYIEHILIATHSGEAGVGEVFRTLAVRLRETTWTVVIKSLITIHFMVRDGQQDITLAYLARHRNILAISAYTDAGAAAQPHGYTIRKYAEYLSERARSYRETKCDWVRSKEDRLEKLSVEKGLLRETESVQDQLQALLQCEVMNDEHDEITTTVFRFLVMDLLALFQAVNLGMINILGHFFEMSKPDAERALDIYRRFVEQTDFVVAYLSVARQYEHMTRVEVPELKHAPVHLTGQLQDYLKDPDFEIHRRQYIAEQAAKKKFKTSGTNSAPPRSPETAAIPERPKTSSGPSAPPASQAVPPMPTIGKGPDQNLIDLFDDLEQNQTVQTIGVPQMQMAQAGFQPQATGFMPGVAPQQTAGYNLNPFQMQGAFGAPAQAPMPTGAGFGGFTPQPQGQPQAVGMQPTGFQQAPQMTGMPFGQPQMAPQPMMQQSPQPMMHPSSQQQPQALVPTATGTNPFRQSMMPPSSPKSKNPFARASTNQTGLSPNFGAAPQQLVPTATGSTNPFAKQPSMLSPQPTATSTGLVPQTTGSTNPFRQSMMPQSTGWQQNQTIGGGLDQVPVVPVFPRQGQPGQQWPQ</sequence>
<dbReference type="GO" id="GO:0000149">
    <property type="term" value="F:SNARE binding"/>
    <property type="evidence" value="ECO:0007669"/>
    <property type="project" value="TreeGrafter"/>
</dbReference>
<evidence type="ECO:0000313" key="5">
    <source>
        <dbReference type="EMBL" id="KKA30595.1"/>
    </source>
</evidence>
<dbReference type="SMART" id="SM00273">
    <property type="entry name" value="ENTH"/>
    <property type="match status" value="1"/>
</dbReference>
<evidence type="ECO:0000256" key="3">
    <source>
        <dbReference type="SAM" id="MobiDB-lite"/>
    </source>
</evidence>
<dbReference type="FunFam" id="1.20.58.150:FF:000004">
    <property type="entry name" value="ENTH domain protein"/>
    <property type="match status" value="1"/>
</dbReference>
<feature type="compositionally biased region" description="Low complexity" evidence="3">
    <location>
        <begin position="483"/>
        <end position="495"/>
    </location>
</feature>
<evidence type="ECO:0000259" key="4">
    <source>
        <dbReference type="PROSITE" id="PS50942"/>
    </source>
</evidence>
<feature type="domain" description="ENTH" evidence="4">
    <location>
        <begin position="1"/>
        <end position="128"/>
    </location>
</feature>
<dbReference type="Gene3D" id="1.25.40.90">
    <property type="match status" value="1"/>
</dbReference>
<protein>
    <recommendedName>
        <fullName evidence="4">ENTH domain-containing protein</fullName>
    </recommendedName>
</protein>
<dbReference type="PROSITE" id="PS50942">
    <property type="entry name" value="ENTH"/>
    <property type="match status" value="1"/>
</dbReference>
<keyword evidence="2" id="KW-0963">Cytoplasm</keyword>
<dbReference type="PANTHER" id="PTHR22951:SF5">
    <property type="entry name" value="PHOSPHATIDYLINOSITOL-BINDING CLATHRIN ASSEMBLY PROTEIN LAP"/>
    <property type="match status" value="1"/>
</dbReference>
<dbReference type="InterPro" id="IPR011417">
    <property type="entry name" value="ANTH_dom"/>
</dbReference>
<evidence type="ECO:0000256" key="2">
    <source>
        <dbReference type="ARBA" id="ARBA00022490"/>
    </source>
</evidence>
<dbReference type="GO" id="GO:0048268">
    <property type="term" value="P:clathrin coat assembly"/>
    <property type="evidence" value="ECO:0007669"/>
    <property type="project" value="InterPro"/>
</dbReference>
<organism evidence="5 6">
    <name type="scientific">Thielaviopsis punctulata</name>
    <dbReference type="NCBI Taxonomy" id="72032"/>
    <lineage>
        <taxon>Eukaryota</taxon>
        <taxon>Fungi</taxon>
        <taxon>Dikarya</taxon>
        <taxon>Ascomycota</taxon>
        <taxon>Pezizomycotina</taxon>
        <taxon>Sordariomycetes</taxon>
        <taxon>Hypocreomycetidae</taxon>
        <taxon>Microascales</taxon>
        <taxon>Ceratocystidaceae</taxon>
        <taxon>Thielaviopsis</taxon>
    </lineage>
</organism>
<dbReference type="GO" id="GO:0006900">
    <property type="term" value="P:vesicle budding from membrane"/>
    <property type="evidence" value="ECO:0007669"/>
    <property type="project" value="TreeGrafter"/>
</dbReference>
<dbReference type="OrthoDB" id="44015at2759"/>
<dbReference type="GO" id="GO:0032050">
    <property type="term" value="F:clathrin heavy chain binding"/>
    <property type="evidence" value="ECO:0007669"/>
    <property type="project" value="TreeGrafter"/>
</dbReference>
<name>A0A0F4ZK51_9PEZI</name>
<gene>
    <name evidence="5" type="ORF">TD95_001104</name>
</gene>
<accession>A0A0F4ZK51</accession>
<proteinExistence type="predicted"/>
<dbReference type="EMBL" id="LAEV01000351">
    <property type="protein sequence ID" value="KKA30595.1"/>
    <property type="molecule type" value="Genomic_DNA"/>
</dbReference>
<comment type="subcellular location">
    <subcellularLocation>
        <location evidence="1">Cytoplasm</location>
    </subcellularLocation>
</comment>
<feature type="compositionally biased region" description="Low complexity" evidence="3">
    <location>
        <begin position="442"/>
        <end position="468"/>
    </location>
</feature>
<evidence type="ECO:0000256" key="1">
    <source>
        <dbReference type="ARBA" id="ARBA00004496"/>
    </source>
</evidence>
<dbReference type="PANTHER" id="PTHR22951">
    <property type="entry name" value="CLATHRIN ASSEMBLY PROTEIN"/>
    <property type="match status" value="1"/>
</dbReference>
<dbReference type="GO" id="GO:0005905">
    <property type="term" value="C:clathrin-coated pit"/>
    <property type="evidence" value="ECO:0007669"/>
    <property type="project" value="TreeGrafter"/>
</dbReference>
<dbReference type="InterPro" id="IPR045192">
    <property type="entry name" value="AP180-like"/>
</dbReference>
<dbReference type="InterPro" id="IPR013809">
    <property type="entry name" value="ENTH"/>
</dbReference>
<keyword evidence="6" id="KW-1185">Reference proteome</keyword>
<dbReference type="GO" id="GO:0072583">
    <property type="term" value="P:clathrin-dependent endocytosis"/>
    <property type="evidence" value="ECO:0007669"/>
    <property type="project" value="InterPro"/>
</dbReference>
<dbReference type="SUPFAM" id="SSF89009">
    <property type="entry name" value="GAT-like domain"/>
    <property type="match status" value="1"/>
</dbReference>